<dbReference type="GO" id="GO:0004252">
    <property type="term" value="F:serine-type endopeptidase activity"/>
    <property type="evidence" value="ECO:0007669"/>
    <property type="project" value="InterPro"/>
</dbReference>
<keyword evidence="6" id="KW-0742">SOS response</keyword>
<dbReference type="PANTHER" id="PTHR33516:SF2">
    <property type="entry name" value="LEXA REPRESSOR-RELATED"/>
    <property type="match status" value="1"/>
</dbReference>
<dbReference type="InterPro" id="IPR036286">
    <property type="entry name" value="LexA/Signal_pep-like_sf"/>
</dbReference>
<feature type="domain" description="LexA repressor DNA-binding" evidence="9">
    <location>
        <begin position="34"/>
        <end position="82"/>
    </location>
</feature>
<evidence type="ECO:0000256" key="6">
    <source>
        <dbReference type="ARBA" id="ARBA00023236"/>
    </source>
</evidence>
<proteinExistence type="inferred from homology"/>
<comment type="caution">
    <text evidence="10">The sequence shown here is derived from an EMBL/GenBank/DDBJ whole genome shotgun (WGS) entry which is preliminary data.</text>
</comment>
<evidence type="ECO:0000256" key="1">
    <source>
        <dbReference type="ARBA" id="ARBA00007484"/>
    </source>
</evidence>
<dbReference type="SUPFAM" id="SSF51306">
    <property type="entry name" value="LexA/Signal peptidase"/>
    <property type="match status" value="1"/>
</dbReference>
<evidence type="ECO:0000256" key="7">
    <source>
        <dbReference type="RuleBase" id="RU003991"/>
    </source>
</evidence>
<dbReference type="GO" id="GO:0006281">
    <property type="term" value="P:DNA repair"/>
    <property type="evidence" value="ECO:0007669"/>
    <property type="project" value="UniProtKB-KW"/>
</dbReference>
<dbReference type="InterPro" id="IPR036388">
    <property type="entry name" value="WH-like_DNA-bd_sf"/>
</dbReference>
<dbReference type="InterPro" id="IPR015927">
    <property type="entry name" value="Peptidase_S24_S26A/B/C"/>
</dbReference>
<dbReference type="InterPro" id="IPR039418">
    <property type="entry name" value="LexA-like"/>
</dbReference>
<dbReference type="InterPro" id="IPR006197">
    <property type="entry name" value="Peptidase_S24_LexA"/>
</dbReference>
<dbReference type="Pfam" id="PF00717">
    <property type="entry name" value="Peptidase_S24"/>
    <property type="match status" value="1"/>
</dbReference>
<dbReference type="GO" id="GO:0006508">
    <property type="term" value="P:proteolysis"/>
    <property type="evidence" value="ECO:0007669"/>
    <property type="project" value="InterPro"/>
</dbReference>
<dbReference type="PANTHER" id="PTHR33516">
    <property type="entry name" value="LEXA REPRESSOR"/>
    <property type="match status" value="1"/>
</dbReference>
<dbReference type="Pfam" id="PF01726">
    <property type="entry name" value="LexA_DNA_bind"/>
    <property type="match status" value="1"/>
</dbReference>
<keyword evidence="5" id="KW-0234">DNA repair</keyword>
<dbReference type="InterPro" id="IPR036390">
    <property type="entry name" value="WH_DNA-bd_sf"/>
</dbReference>
<dbReference type="GO" id="GO:0009432">
    <property type="term" value="P:SOS response"/>
    <property type="evidence" value="ECO:0007669"/>
    <property type="project" value="UniProtKB-KW"/>
</dbReference>
<keyword evidence="3 7" id="KW-0378">Hydrolase</keyword>
<dbReference type="Gene3D" id="1.10.10.10">
    <property type="entry name" value="Winged helix-like DNA-binding domain superfamily/Winged helix DNA-binding domain"/>
    <property type="match status" value="1"/>
</dbReference>
<comment type="similarity">
    <text evidence="1 7">Belongs to the peptidase S24 family.</text>
</comment>
<keyword evidence="4 7" id="KW-0068">Autocatalytic cleavage</keyword>
<dbReference type="PRINTS" id="PR00726">
    <property type="entry name" value="LEXASERPTASE"/>
</dbReference>
<dbReference type="Gene3D" id="2.10.109.10">
    <property type="entry name" value="Umud Fragment, subunit A"/>
    <property type="match status" value="1"/>
</dbReference>
<evidence type="ECO:0000313" key="11">
    <source>
        <dbReference type="Proteomes" id="UP000324176"/>
    </source>
</evidence>
<organism evidence="10 11">
    <name type="scientific">Nitrosomonas communis</name>
    <dbReference type="NCBI Taxonomy" id="44574"/>
    <lineage>
        <taxon>Bacteria</taxon>
        <taxon>Pseudomonadati</taxon>
        <taxon>Pseudomonadota</taxon>
        <taxon>Betaproteobacteria</taxon>
        <taxon>Nitrosomonadales</taxon>
        <taxon>Nitrosomonadaceae</taxon>
        <taxon>Nitrosomonas</taxon>
    </lineage>
</organism>
<dbReference type="AlphaFoldDB" id="A0A5D3YJ16"/>
<evidence type="ECO:0000313" key="10">
    <source>
        <dbReference type="EMBL" id="TYP92395.1"/>
    </source>
</evidence>
<evidence type="ECO:0000259" key="9">
    <source>
        <dbReference type="Pfam" id="PF01726"/>
    </source>
</evidence>
<reference evidence="10 11" key="1">
    <citation type="submission" date="2019-07" db="EMBL/GenBank/DDBJ databases">
        <title>Active sludge and wastewater microbial communities from Klosterneuburg, Austria.</title>
        <authorList>
            <person name="Wagner M."/>
        </authorList>
    </citation>
    <scope>NUCLEOTIDE SEQUENCE [LARGE SCALE GENOMIC DNA]</scope>
    <source>
        <strain evidence="10 11">Nm2</strain>
    </source>
</reference>
<evidence type="ECO:0000256" key="4">
    <source>
        <dbReference type="ARBA" id="ARBA00022813"/>
    </source>
</evidence>
<feature type="domain" description="Peptidase S24/S26A/S26B/S26C" evidence="8">
    <location>
        <begin position="102"/>
        <end position="211"/>
    </location>
</feature>
<name>A0A5D3YJ16_9PROT</name>
<accession>A0A5D3YJ16</accession>
<evidence type="ECO:0000256" key="5">
    <source>
        <dbReference type="ARBA" id="ARBA00023204"/>
    </source>
</evidence>
<protein>
    <submittedName>
        <fullName evidence="10">Repressor LexA</fullName>
    </submittedName>
</protein>
<gene>
    <name evidence="10" type="ORF">BCL69_100681</name>
</gene>
<keyword evidence="2" id="KW-0227">DNA damage</keyword>
<dbReference type="SUPFAM" id="SSF46785">
    <property type="entry name" value="Winged helix' DNA-binding domain"/>
    <property type="match status" value="1"/>
</dbReference>
<evidence type="ECO:0000256" key="2">
    <source>
        <dbReference type="ARBA" id="ARBA00022763"/>
    </source>
</evidence>
<sequence length="218" mass="24439">MKISLLLLTKEHSFSIMPPMKKTNYKPNKDHEYLARLQAYYAEHRVIPSYAHLMEILGFASKSAIKKVLERLEAAGMLERTPYGDWAPTDLFFERAIANHPVPAGTPVPVSDEPCEKVMLDRFLIEKPSQTVLVRVKGDSMINAGIHHGDLAVVERCCHANPGDLVVAIVDDEFTLKTLGCDQEGFHLIPANPHYPIIRPQGKLEIFGVVVGLVRKYL</sequence>
<dbReference type="GO" id="GO:0006355">
    <property type="term" value="P:regulation of DNA-templated transcription"/>
    <property type="evidence" value="ECO:0007669"/>
    <property type="project" value="InterPro"/>
</dbReference>
<dbReference type="GO" id="GO:0003677">
    <property type="term" value="F:DNA binding"/>
    <property type="evidence" value="ECO:0007669"/>
    <property type="project" value="InterPro"/>
</dbReference>
<evidence type="ECO:0000256" key="3">
    <source>
        <dbReference type="ARBA" id="ARBA00022801"/>
    </source>
</evidence>
<dbReference type="CDD" id="cd06529">
    <property type="entry name" value="S24_LexA-like"/>
    <property type="match status" value="1"/>
</dbReference>
<dbReference type="Proteomes" id="UP000324176">
    <property type="component" value="Unassembled WGS sequence"/>
</dbReference>
<evidence type="ECO:0000259" key="8">
    <source>
        <dbReference type="Pfam" id="PF00717"/>
    </source>
</evidence>
<dbReference type="InterPro" id="IPR050077">
    <property type="entry name" value="LexA_repressor"/>
</dbReference>
<dbReference type="InterPro" id="IPR006199">
    <property type="entry name" value="LexA_DNA-bd_dom"/>
</dbReference>
<dbReference type="EMBL" id="VNHT01000006">
    <property type="protein sequence ID" value="TYP92395.1"/>
    <property type="molecule type" value="Genomic_DNA"/>
</dbReference>